<dbReference type="Proteomes" id="UP000676336">
    <property type="component" value="Unassembled WGS sequence"/>
</dbReference>
<proteinExistence type="predicted"/>
<protein>
    <submittedName>
        <fullName evidence="1">Uncharacterized protein</fullName>
    </submittedName>
</protein>
<accession>A0A8S3J7Q6</accession>
<feature type="non-terminal residue" evidence="1">
    <location>
        <position position="166"/>
    </location>
</feature>
<feature type="non-terminal residue" evidence="1">
    <location>
        <position position="1"/>
    </location>
</feature>
<name>A0A8S3J7Q6_9BILA</name>
<organism evidence="1 2">
    <name type="scientific">Rotaria magnacalcarata</name>
    <dbReference type="NCBI Taxonomy" id="392030"/>
    <lineage>
        <taxon>Eukaryota</taxon>
        <taxon>Metazoa</taxon>
        <taxon>Spiralia</taxon>
        <taxon>Gnathifera</taxon>
        <taxon>Rotifera</taxon>
        <taxon>Eurotatoria</taxon>
        <taxon>Bdelloidea</taxon>
        <taxon>Philodinida</taxon>
        <taxon>Philodinidae</taxon>
        <taxon>Rotaria</taxon>
    </lineage>
</organism>
<reference evidence="1" key="1">
    <citation type="submission" date="2021-02" db="EMBL/GenBank/DDBJ databases">
        <authorList>
            <person name="Nowell W R."/>
        </authorList>
    </citation>
    <scope>NUCLEOTIDE SEQUENCE</scope>
</reference>
<evidence type="ECO:0000313" key="1">
    <source>
        <dbReference type="EMBL" id="CAF5212871.1"/>
    </source>
</evidence>
<dbReference type="EMBL" id="CAJOBI010341000">
    <property type="protein sequence ID" value="CAF5212871.1"/>
    <property type="molecule type" value="Genomic_DNA"/>
</dbReference>
<gene>
    <name evidence="1" type="ORF">SMN809_LOCUS78877</name>
</gene>
<dbReference type="AlphaFoldDB" id="A0A8S3J7Q6"/>
<comment type="caution">
    <text evidence="1">The sequence shown here is derived from an EMBL/GenBank/DDBJ whole genome shotgun (WGS) entry which is preliminary data.</text>
</comment>
<evidence type="ECO:0000313" key="2">
    <source>
        <dbReference type="Proteomes" id="UP000676336"/>
    </source>
</evidence>
<sequence length="166" mass="19438">DRYIRESVDILSKLADIPILSSNILNLLITLLQPDIEKYKNSSQQYLLINNESMGVCSQILNSLNYLLYAFSRIANSCLLDNNNQQQSHFQTRLTLVHQFVQLIIYIIHIRFDLIHCSSKQLQNEFINVQTRSFECVNNLSQWLSQMLVLHNSNQDNRRLIQELIT</sequence>